<evidence type="ECO:0000313" key="2">
    <source>
        <dbReference type="Proteomes" id="UP000231019"/>
    </source>
</evidence>
<reference evidence="1 2" key="1">
    <citation type="submission" date="2017-09" db="EMBL/GenBank/DDBJ databases">
        <title>Depth-based differentiation of microbial function through sediment-hosted aquifers and enrichment of novel symbionts in the deep terrestrial subsurface.</title>
        <authorList>
            <person name="Probst A.J."/>
            <person name="Ladd B."/>
            <person name="Jarett J.K."/>
            <person name="Geller-Mcgrath D.E."/>
            <person name="Sieber C.M."/>
            <person name="Emerson J.B."/>
            <person name="Anantharaman K."/>
            <person name="Thomas B.C."/>
            <person name="Malmstrom R."/>
            <person name="Stieglmeier M."/>
            <person name="Klingl A."/>
            <person name="Woyke T."/>
            <person name="Ryan C.M."/>
            <person name="Banfield J.F."/>
        </authorList>
    </citation>
    <scope>NUCLEOTIDE SEQUENCE [LARGE SCALE GENOMIC DNA]</scope>
    <source>
        <strain evidence="1">CG17_big_fil_post_rev_8_21_14_2_50_48_46</strain>
    </source>
</reference>
<dbReference type="Proteomes" id="UP000231019">
    <property type="component" value="Unassembled WGS sequence"/>
</dbReference>
<dbReference type="Gene3D" id="1.20.58.320">
    <property type="entry name" value="TPR-like"/>
    <property type="match status" value="1"/>
</dbReference>
<gene>
    <name evidence="1" type="ORF">COW36_09680</name>
</gene>
<evidence type="ECO:0000313" key="1">
    <source>
        <dbReference type="EMBL" id="PIW17231.1"/>
    </source>
</evidence>
<dbReference type="InterPro" id="IPR010323">
    <property type="entry name" value="DUF924"/>
</dbReference>
<dbReference type="AlphaFoldDB" id="A0A2M7G5F8"/>
<dbReference type="EMBL" id="PFFQ01000026">
    <property type="protein sequence ID" value="PIW17231.1"/>
    <property type="molecule type" value="Genomic_DNA"/>
</dbReference>
<accession>A0A2M7G5F8</accession>
<protein>
    <submittedName>
        <fullName evidence="1">DUF924 domain-containing protein</fullName>
    </submittedName>
</protein>
<dbReference type="SUPFAM" id="SSF48452">
    <property type="entry name" value="TPR-like"/>
    <property type="match status" value="1"/>
</dbReference>
<organism evidence="1 2">
    <name type="scientific">bacterium (Candidatus Blackallbacteria) CG17_big_fil_post_rev_8_21_14_2_50_48_46</name>
    <dbReference type="NCBI Taxonomy" id="2014261"/>
    <lineage>
        <taxon>Bacteria</taxon>
        <taxon>Candidatus Blackallbacteria</taxon>
    </lineage>
</organism>
<name>A0A2M7G5F8_9BACT</name>
<dbReference type="Gene3D" id="1.25.40.10">
    <property type="entry name" value="Tetratricopeptide repeat domain"/>
    <property type="match status" value="1"/>
</dbReference>
<sequence>MQAKAILKFWFEEIETKKWWVKDPEFDQLILSRFGEIHAQAVKSELFSWRSKAQDQLAEIIILDQFSRNIYRDTPSAFATDPLALALAQAAIEKGFDHKLPPRERAFMYMPFMHSESRLIHEISLKLFQAEEVSGNLDFAIKHKAIIDRFGRYPHRNQILGRSSTPEEIAFLKEPNSSF</sequence>
<proteinExistence type="predicted"/>
<dbReference type="Pfam" id="PF06041">
    <property type="entry name" value="DUF924"/>
    <property type="match status" value="1"/>
</dbReference>
<comment type="caution">
    <text evidence="1">The sequence shown here is derived from an EMBL/GenBank/DDBJ whole genome shotgun (WGS) entry which is preliminary data.</text>
</comment>
<dbReference type="InterPro" id="IPR011990">
    <property type="entry name" value="TPR-like_helical_dom_sf"/>
</dbReference>